<dbReference type="Proteomes" id="UP000309128">
    <property type="component" value="Unassembled WGS sequence"/>
</dbReference>
<sequence>MTQQVFDRMCQNCVVKASDLGQYPAMIDSYPHQHLYIVSGTVGATTPLIFWCVDMLGTKGWKACHWHTDEWNVRGVVVRRT</sequence>
<dbReference type="OrthoDB" id="4553956at2"/>
<comment type="caution">
    <text evidence="1">The sequence shown here is derived from an EMBL/GenBank/DDBJ whole genome shotgun (WGS) entry which is preliminary data.</text>
</comment>
<dbReference type="EMBL" id="VCKY01000122">
    <property type="protein sequence ID" value="TMR13442.1"/>
    <property type="molecule type" value="Genomic_DNA"/>
</dbReference>
<evidence type="ECO:0000313" key="2">
    <source>
        <dbReference type="Proteomes" id="UP000309128"/>
    </source>
</evidence>
<keyword evidence="2" id="KW-1185">Reference proteome</keyword>
<accession>A0A5S4F986</accession>
<organism evidence="1 2">
    <name type="scientific">Nonomuraea turkmeniaca</name>
    <dbReference type="NCBI Taxonomy" id="103838"/>
    <lineage>
        <taxon>Bacteria</taxon>
        <taxon>Bacillati</taxon>
        <taxon>Actinomycetota</taxon>
        <taxon>Actinomycetes</taxon>
        <taxon>Streptosporangiales</taxon>
        <taxon>Streptosporangiaceae</taxon>
        <taxon>Nonomuraea</taxon>
    </lineage>
</organism>
<proteinExistence type="predicted"/>
<name>A0A5S4F986_9ACTN</name>
<protein>
    <submittedName>
        <fullName evidence="1">Uncharacterized protein</fullName>
    </submittedName>
</protein>
<gene>
    <name evidence="1" type="ORF">ETD86_30850</name>
</gene>
<dbReference type="RefSeq" id="WP_138669999.1">
    <property type="nucleotide sequence ID" value="NZ_VCKY01000122.1"/>
</dbReference>
<reference evidence="1 2" key="1">
    <citation type="submission" date="2019-05" db="EMBL/GenBank/DDBJ databases">
        <title>Draft genome sequence of Nonomuraea turkmeniaca DSM 43926.</title>
        <authorList>
            <person name="Saricaoglu S."/>
            <person name="Isik K."/>
        </authorList>
    </citation>
    <scope>NUCLEOTIDE SEQUENCE [LARGE SCALE GENOMIC DNA]</scope>
    <source>
        <strain evidence="1 2">DSM 43926</strain>
    </source>
</reference>
<evidence type="ECO:0000313" key="1">
    <source>
        <dbReference type="EMBL" id="TMR13442.1"/>
    </source>
</evidence>
<dbReference type="AlphaFoldDB" id="A0A5S4F986"/>